<dbReference type="PANTHER" id="PTHR43308">
    <property type="entry name" value="OUTER MEMBRANE PROTEIN ALPHA-RELATED"/>
    <property type="match status" value="1"/>
</dbReference>
<evidence type="ECO:0000313" key="6">
    <source>
        <dbReference type="Proteomes" id="UP000002274"/>
    </source>
</evidence>
<dbReference type="KEGG" id="pmf:P9303_11091"/>
<reference evidence="5" key="3">
    <citation type="submission" date="2007-01" db="EMBL/GenBank/DDBJ databases">
        <authorList>
            <person name="Chisholm S."/>
            <person name="Huang K."/>
            <person name="Martiny A."/>
            <person name="Kettler G."/>
            <person name="Zucker J."/>
            <person name="Coleman M."/>
            <person name="Keller K."/>
            <person name="Arkin A."/>
            <person name="Coe A."/>
            <person name="Rodrigue S."/>
            <person name="Church G."/>
            <person name="Ferriera S."/>
            <person name="Johnson J."/>
            <person name="Kravitz S."/>
            <person name="Beeson K."/>
            <person name="Sutton G."/>
            <person name="Rogers Y.-H."/>
            <person name="Friedman R."/>
            <person name="Frazier M."/>
            <person name="Venter J.C."/>
        </authorList>
    </citation>
    <scope>NUCLEOTIDE SEQUENCE</scope>
    <source>
        <strain evidence="5">MIT 9303</strain>
    </source>
</reference>
<dbReference type="STRING" id="59922.P9303_11091"/>
<dbReference type="EMBL" id="DQ786963">
    <property type="protein sequence ID" value="ABI23451.1"/>
    <property type="molecule type" value="Genomic_DNA"/>
</dbReference>
<dbReference type="EMBL" id="CP000554">
    <property type="protein sequence ID" value="ABM77858.1"/>
    <property type="molecule type" value="Genomic_DNA"/>
</dbReference>
<dbReference type="AlphaFoldDB" id="Q0GPP6"/>
<evidence type="ECO:0000313" key="4">
    <source>
        <dbReference type="EMBL" id="ABI23451.1"/>
    </source>
</evidence>
<sequence>MKLFQQLLVAPAALGLMAPMAANAADLDIKGVSDYSASSEQVTSISQFQDVYPTDWAYQALSNLIERYGCVAGYPSGSYLGNRAMTRFEAAALLNACLDRITEVTDELRRLLNEFEQELAILKGRVDGLEARVGELEATQFSTTTKLVGQTSFVLGAVNAGGDESLSDPYNEEVGAFTFTYDLRLGLNTSFTGKDLLYTRLRSGNMDSTAWEGEGLKGSLTALDTASATDDIVTIDRLYYRFPVGDEFTFIAGPLARNTEMLGIKPTAYGKSKVLDYFGGTMGTPGVYNKETGGAFGAIWKQKTSKGDPAFSASVSYVSDAGEANDGNPSTGGFITDNAEGNITGQLAYSSKRWGVALGYRYGQCGVKFRRGTDFVADNKWHQNCQQVVGFDADGDEVFDQRSGAYSNNFAVNAFWKPEDSGWIPSVSAGWGLSGLSGDFYDLADNDLEDDLEDQVADQFQSWMVGLQWSDVFIEGNYLGLAGGQPQFVTSLKGDETTYDGNYAFELWYKFQVTDNISITPAVFYLSRPMGQNTGDQYDNQFNVFGGVVQTTFKF</sequence>
<comment type="similarity">
    <text evidence="1">Belongs to the OprB family.</text>
</comment>
<reference evidence="5 6" key="2">
    <citation type="journal article" date="2007" name="PLoS Genet.">
        <title>Patterns and implications of gene gain and loss in the evolution of Prochlorococcus.</title>
        <authorList>
            <person name="Kettler G.C."/>
            <person name="Martiny A.C."/>
            <person name="Huang K."/>
            <person name="Zucker J."/>
            <person name="Coleman M.L."/>
            <person name="Rodrigue S."/>
            <person name="Chen F."/>
            <person name="Lapidus A."/>
            <person name="Ferriera S."/>
            <person name="Johnson J."/>
            <person name="Steglich C."/>
            <person name="Church G.M."/>
            <person name="Richardson P."/>
            <person name="Chisholm S.W."/>
        </authorList>
    </citation>
    <scope>NUCLEOTIDE SEQUENCE [LARGE SCALE GENOMIC DNA]</scope>
    <source>
        <strain evidence="5 6">MIT 9303</strain>
    </source>
</reference>
<dbReference type="InterPro" id="IPR007049">
    <property type="entry name" value="Carb-sel_porin_OprB"/>
</dbReference>
<keyword evidence="1" id="KW-0732">Signal</keyword>
<feature type="chain" id="PRO_5010596581" evidence="1">
    <location>
        <begin position="25"/>
        <end position="555"/>
    </location>
</feature>
<dbReference type="Pfam" id="PF00395">
    <property type="entry name" value="SLH"/>
    <property type="match status" value="1"/>
</dbReference>
<dbReference type="InterPro" id="IPR051465">
    <property type="entry name" value="Cell_Envelope_Struct_Comp"/>
</dbReference>
<feature type="coiled-coil region" evidence="2">
    <location>
        <begin position="94"/>
        <end position="139"/>
    </location>
</feature>
<name>Q0GPP6_PROM3</name>
<organism evidence="4">
    <name type="scientific">Prochlorococcus marinus (strain MIT 9303)</name>
    <dbReference type="NCBI Taxonomy" id="59922"/>
    <lineage>
        <taxon>Bacteria</taxon>
        <taxon>Bacillati</taxon>
        <taxon>Cyanobacteriota</taxon>
        <taxon>Cyanophyceae</taxon>
        <taxon>Synechococcales</taxon>
        <taxon>Prochlorococcaceae</taxon>
        <taxon>Prochlorococcus</taxon>
    </lineage>
</organism>
<gene>
    <name evidence="5" type="ordered locus">P9303_11091</name>
</gene>
<reference evidence="4" key="1">
    <citation type="journal article" date="2006" name="Proc. Natl. Acad. Sci. U.S.A.">
        <title>Phosphate acquisition genes in Prochlorococcus ecotypes: evidence for genome-wide adaptation.</title>
        <authorList>
            <person name="Martiny A.C."/>
            <person name="Coleman M.L."/>
            <person name="Chisholm S.W."/>
        </authorList>
    </citation>
    <scope>NUCLEOTIDE SEQUENCE</scope>
    <source>
        <strain evidence="4">MIT 9303</strain>
    </source>
</reference>
<keyword evidence="2" id="KW-0175">Coiled coil</keyword>
<dbReference type="Proteomes" id="UP000002274">
    <property type="component" value="Chromosome"/>
</dbReference>
<dbReference type="GO" id="GO:0008643">
    <property type="term" value="P:carbohydrate transport"/>
    <property type="evidence" value="ECO:0007669"/>
    <property type="project" value="InterPro"/>
</dbReference>
<accession>Q0GPP6</accession>
<evidence type="ECO:0000313" key="5">
    <source>
        <dbReference type="EMBL" id="ABM77858.1"/>
    </source>
</evidence>
<dbReference type="GO" id="GO:0015288">
    <property type="term" value="F:porin activity"/>
    <property type="evidence" value="ECO:0007669"/>
    <property type="project" value="InterPro"/>
</dbReference>
<feature type="domain" description="SLH" evidence="3">
    <location>
        <begin position="44"/>
        <end position="108"/>
    </location>
</feature>
<dbReference type="BioCyc" id="PMAR59922:G1G80-981-MONOMER"/>
<proteinExistence type="inferred from homology"/>
<dbReference type="InterPro" id="IPR001119">
    <property type="entry name" value="SLH_dom"/>
</dbReference>
<evidence type="ECO:0000256" key="2">
    <source>
        <dbReference type="SAM" id="Coils"/>
    </source>
</evidence>
<dbReference type="PROSITE" id="PS51272">
    <property type="entry name" value="SLH"/>
    <property type="match status" value="1"/>
</dbReference>
<dbReference type="GO" id="GO:0016020">
    <property type="term" value="C:membrane"/>
    <property type="evidence" value="ECO:0007669"/>
    <property type="project" value="InterPro"/>
</dbReference>
<dbReference type="HOGENOM" id="CLU_018575_0_0_3"/>
<dbReference type="InterPro" id="IPR047684">
    <property type="entry name" value="Por_som-like"/>
</dbReference>
<dbReference type="RefSeq" id="WP_011825761.1">
    <property type="nucleotide sequence ID" value="NC_008820.1"/>
</dbReference>
<dbReference type="PANTHER" id="PTHR43308:SF1">
    <property type="entry name" value="OUTER MEMBRANE PROTEIN ALPHA"/>
    <property type="match status" value="1"/>
</dbReference>
<feature type="signal peptide" evidence="1">
    <location>
        <begin position="1"/>
        <end position="24"/>
    </location>
</feature>
<dbReference type="NCBIfam" id="NF033921">
    <property type="entry name" value="por_somb"/>
    <property type="match status" value="1"/>
</dbReference>
<evidence type="ECO:0000256" key="1">
    <source>
        <dbReference type="RuleBase" id="RU363072"/>
    </source>
</evidence>
<protein>
    <submittedName>
        <fullName evidence="4">Possible porin</fullName>
    </submittedName>
</protein>
<evidence type="ECO:0000259" key="3">
    <source>
        <dbReference type="PROSITE" id="PS51272"/>
    </source>
</evidence>
<dbReference type="Pfam" id="PF04966">
    <property type="entry name" value="OprB"/>
    <property type="match status" value="1"/>
</dbReference>